<feature type="region of interest" description="Disordered" evidence="1">
    <location>
        <begin position="1"/>
        <end position="26"/>
    </location>
</feature>
<protein>
    <submittedName>
        <fullName evidence="2">Uncharacterized protein</fullName>
    </submittedName>
</protein>
<dbReference type="GeneID" id="26249727"/>
<gene>
    <name evidence="2" type="ORF">COCVIDRAFT_110209</name>
</gene>
<name>W7E3W4_BIPV3</name>
<evidence type="ECO:0000256" key="1">
    <source>
        <dbReference type="SAM" id="MobiDB-lite"/>
    </source>
</evidence>
<sequence>SHPIRRPNDIHLTRPLEISDVGDGGQENVTTMTREEFHQPCLPGYYPAPGKKS</sequence>
<feature type="non-terminal residue" evidence="2">
    <location>
        <position position="1"/>
    </location>
</feature>
<evidence type="ECO:0000313" key="3">
    <source>
        <dbReference type="Proteomes" id="UP000054337"/>
    </source>
</evidence>
<dbReference type="EMBL" id="KI968799">
    <property type="protein sequence ID" value="EUN22901.1"/>
    <property type="molecule type" value="Genomic_DNA"/>
</dbReference>
<evidence type="ECO:0000313" key="2">
    <source>
        <dbReference type="EMBL" id="EUN22901.1"/>
    </source>
</evidence>
<reference evidence="2 3" key="1">
    <citation type="journal article" date="2013" name="PLoS Genet.">
        <title>Comparative genome structure, secondary metabolite, and effector coding capacity across Cochliobolus pathogens.</title>
        <authorList>
            <person name="Condon B.J."/>
            <person name="Leng Y."/>
            <person name="Wu D."/>
            <person name="Bushley K.E."/>
            <person name="Ohm R.A."/>
            <person name="Otillar R."/>
            <person name="Martin J."/>
            <person name="Schackwitz W."/>
            <person name="Grimwood J."/>
            <person name="MohdZainudin N."/>
            <person name="Xue C."/>
            <person name="Wang R."/>
            <person name="Manning V.A."/>
            <person name="Dhillon B."/>
            <person name="Tu Z.J."/>
            <person name="Steffenson B.J."/>
            <person name="Salamov A."/>
            <person name="Sun H."/>
            <person name="Lowry S."/>
            <person name="LaButti K."/>
            <person name="Han J."/>
            <person name="Copeland A."/>
            <person name="Lindquist E."/>
            <person name="Barry K."/>
            <person name="Schmutz J."/>
            <person name="Baker S.E."/>
            <person name="Ciuffetti L.M."/>
            <person name="Grigoriev I.V."/>
            <person name="Zhong S."/>
            <person name="Turgeon B.G."/>
        </authorList>
    </citation>
    <scope>NUCLEOTIDE SEQUENCE [LARGE SCALE GENOMIC DNA]</scope>
    <source>
        <strain evidence="2 3">FI3</strain>
    </source>
</reference>
<organism evidence="2 3">
    <name type="scientific">Bipolaris victoriae (strain FI3)</name>
    <name type="common">Victoria blight of oats agent</name>
    <name type="synonym">Cochliobolus victoriae</name>
    <dbReference type="NCBI Taxonomy" id="930091"/>
    <lineage>
        <taxon>Eukaryota</taxon>
        <taxon>Fungi</taxon>
        <taxon>Dikarya</taxon>
        <taxon>Ascomycota</taxon>
        <taxon>Pezizomycotina</taxon>
        <taxon>Dothideomycetes</taxon>
        <taxon>Pleosporomycetidae</taxon>
        <taxon>Pleosporales</taxon>
        <taxon>Pleosporineae</taxon>
        <taxon>Pleosporaceae</taxon>
        <taxon>Bipolaris</taxon>
    </lineage>
</organism>
<dbReference type="Proteomes" id="UP000054337">
    <property type="component" value="Unassembled WGS sequence"/>
</dbReference>
<dbReference type="AlphaFoldDB" id="W7E3W4"/>
<keyword evidence="3" id="KW-1185">Reference proteome</keyword>
<dbReference type="RefSeq" id="XP_014552478.1">
    <property type="nucleotide sequence ID" value="XM_014696992.1"/>
</dbReference>
<proteinExistence type="predicted"/>
<accession>W7E3W4</accession>
<feature type="compositionally biased region" description="Basic and acidic residues" evidence="1">
    <location>
        <begin position="1"/>
        <end position="14"/>
    </location>
</feature>
<dbReference type="HOGENOM" id="CLU_3074111_0_0_1"/>